<reference evidence="2" key="1">
    <citation type="submission" date="2020-12" db="EMBL/GenBank/DDBJ databases">
        <authorList>
            <person name="Iha C."/>
        </authorList>
    </citation>
    <scope>NUCLEOTIDE SEQUENCE</scope>
</reference>
<evidence type="ECO:0000256" key="1">
    <source>
        <dbReference type="SAM" id="MobiDB-lite"/>
    </source>
</evidence>
<accession>A0A8S1J1J4</accession>
<comment type="caution">
    <text evidence="2">The sequence shown here is derived from an EMBL/GenBank/DDBJ whole genome shotgun (WGS) entry which is preliminary data.</text>
</comment>
<gene>
    <name evidence="2" type="ORF">OSTQU699_LOCUS5039</name>
</gene>
<protein>
    <submittedName>
        <fullName evidence="2">Uncharacterized protein</fullName>
    </submittedName>
</protein>
<evidence type="ECO:0000313" key="2">
    <source>
        <dbReference type="EMBL" id="CAD7699680.1"/>
    </source>
</evidence>
<dbReference type="EMBL" id="CAJHUC010001089">
    <property type="protein sequence ID" value="CAD7699680.1"/>
    <property type="molecule type" value="Genomic_DNA"/>
</dbReference>
<name>A0A8S1J1J4_9CHLO</name>
<proteinExistence type="predicted"/>
<keyword evidence="3" id="KW-1185">Reference proteome</keyword>
<feature type="region of interest" description="Disordered" evidence="1">
    <location>
        <begin position="43"/>
        <end position="63"/>
    </location>
</feature>
<sequence>MKAPNPASALEASGAAPGTADLLRAKSAHSLAKMLVDAGHQPRAIGAAHSRSMSTSAAPNASVKDEGLSVFDLQRFGSQMHSPAATARARA</sequence>
<dbReference type="Proteomes" id="UP000708148">
    <property type="component" value="Unassembled WGS sequence"/>
</dbReference>
<evidence type="ECO:0000313" key="3">
    <source>
        <dbReference type="Proteomes" id="UP000708148"/>
    </source>
</evidence>
<dbReference type="AlphaFoldDB" id="A0A8S1J1J4"/>
<organism evidence="2 3">
    <name type="scientific">Ostreobium quekettii</name>
    <dbReference type="NCBI Taxonomy" id="121088"/>
    <lineage>
        <taxon>Eukaryota</taxon>
        <taxon>Viridiplantae</taxon>
        <taxon>Chlorophyta</taxon>
        <taxon>core chlorophytes</taxon>
        <taxon>Ulvophyceae</taxon>
        <taxon>TCBD clade</taxon>
        <taxon>Bryopsidales</taxon>
        <taxon>Ostreobineae</taxon>
        <taxon>Ostreobiaceae</taxon>
        <taxon>Ostreobium</taxon>
    </lineage>
</organism>